<gene>
    <name evidence="3" type="ORF">CSC65_09245</name>
</gene>
<organism evidence="3 4">
    <name type="scientific">Pseudoxanthomonas daejeonensis</name>
    <dbReference type="NCBI Taxonomy" id="266062"/>
    <lineage>
        <taxon>Bacteria</taxon>
        <taxon>Pseudomonadati</taxon>
        <taxon>Pseudomonadota</taxon>
        <taxon>Gammaproteobacteria</taxon>
        <taxon>Lysobacterales</taxon>
        <taxon>Lysobacteraceae</taxon>
        <taxon>Pseudoxanthomonas</taxon>
    </lineage>
</organism>
<dbReference type="Pfam" id="PF07221">
    <property type="entry name" value="GlcNAc_2-epim"/>
    <property type="match status" value="1"/>
</dbReference>
<protein>
    <submittedName>
        <fullName evidence="3">N-acylglucosamine 2-epimerase</fullName>
    </submittedName>
</protein>
<comment type="caution">
    <text evidence="3">The sequence shown here is derived from an EMBL/GenBank/DDBJ whole genome shotgun (WGS) entry which is preliminary data.</text>
</comment>
<dbReference type="EMBL" id="PDWN01000008">
    <property type="protein sequence ID" value="KAF1694363.1"/>
    <property type="molecule type" value="Genomic_DNA"/>
</dbReference>
<dbReference type="InterPro" id="IPR008928">
    <property type="entry name" value="6-hairpin_glycosidase_sf"/>
</dbReference>
<comment type="similarity">
    <text evidence="1">Belongs to the N-acylglucosamine 2-epimerase family.</text>
</comment>
<dbReference type="InterPro" id="IPR010819">
    <property type="entry name" value="AGE/CE"/>
</dbReference>
<dbReference type="CDD" id="cd00249">
    <property type="entry name" value="AGE"/>
    <property type="match status" value="1"/>
</dbReference>
<dbReference type="InterPro" id="IPR034116">
    <property type="entry name" value="AGE_dom"/>
</dbReference>
<evidence type="ECO:0000313" key="3">
    <source>
        <dbReference type="EMBL" id="KAF1694363.1"/>
    </source>
</evidence>
<dbReference type="InterPro" id="IPR012341">
    <property type="entry name" value="6hp_glycosidase-like_sf"/>
</dbReference>
<dbReference type="RefSeq" id="WP_162410307.1">
    <property type="nucleotide sequence ID" value="NZ_PDWN01000008.1"/>
</dbReference>
<name>A0ABQ6Z7J9_9GAMM</name>
<sequence>MSPVDSAPTPDFRSREFLLDHVRRTMAFYHPRCIDPAGGFFQFFKDDGTVYDPHTRHLVSSTRFVFNYSMAWQAFGDPAYRDAVRHGIAFLRDAHRNPDTGGYAWVLHDGRVRDATNHCYGLAFVVLAYAKALEAGMEEARTWLAETWQLMERHFWEPEHGLYADEATADWRVSEYRGQNANMHACEAWLAAFEASGELRYLQRAQLLAANMSGRQAALAGGLVWEHYRPDWSVDWDYNRGDRSNIFRPWGFQPGHQVEWAKLLLILDRHAPDASHLSRARELFDRAVAMAWDERHGGLVYGNDVEGGFYDEDKYFWVQAEALATAALLADRTGDPGYWQWYDRLWDYSWTHFVDHAHGAWYRILGPDNRKLTDEKSPAGKTDYHTMGACYEALKAV</sequence>
<dbReference type="Gene3D" id="1.50.10.10">
    <property type="match status" value="1"/>
</dbReference>
<dbReference type="PANTHER" id="PTHR15108">
    <property type="entry name" value="N-ACYLGLUCOSAMINE-2-EPIMERASE"/>
    <property type="match status" value="1"/>
</dbReference>
<dbReference type="SUPFAM" id="SSF48208">
    <property type="entry name" value="Six-hairpin glycosidases"/>
    <property type="match status" value="1"/>
</dbReference>
<evidence type="ECO:0000256" key="1">
    <source>
        <dbReference type="ARBA" id="ARBA00008558"/>
    </source>
</evidence>
<proteinExistence type="inferred from homology"/>
<reference evidence="3 4" key="1">
    <citation type="submission" date="2017-10" db="EMBL/GenBank/DDBJ databases">
        <title>Whole genome sequencing of members of genus Pseudoxanthomonas.</title>
        <authorList>
            <person name="Kumar S."/>
            <person name="Bansal K."/>
            <person name="Kaur A."/>
            <person name="Patil P."/>
            <person name="Sharma S."/>
            <person name="Patil P.B."/>
        </authorList>
    </citation>
    <scope>NUCLEOTIDE SEQUENCE [LARGE SCALE GENOMIC DNA]</scope>
    <source>
        <strain evidence="3 4">DSM 17801</strain>
    </source>
</reference>
<keyword evidence="4" id="KW-1185">Reference proteome</keyword>
<evidence type="ECO:0000256" key="2">
    <source>
        <dbReference type="ARBA" id="ARBA00023235"/>
    </source>
</evidence>
<keyword evidence="2" id="KW-0413">Isomerase</keyword>
<evidence type="ECO:0000313" key="4">
    <source>
        <dbReference type="Proteomes" id="UP000788419"/>
    </source>
</evidence>
<accession>A0ABQ6Z7J9</accession>
<dbReference type="Proteomes" id="UP000788419">
    <property type="component" value="Unassembled WGS sequence"/>
</dbReference>